<dbReference type="EMBL" id="JAUFQU010000001">
    <property type="protein sequence ID" value="MDN3707235.1"/>
    <property type="molecule type" value="Genomic_DNA"/>
</dbReference>
<reference evidence="2" key="1">
    <citation type="journal article" date="2019" name="Int. J. Syst. Evol. Microbiol.">
        <title>The Global Catalogue of Microorganisms (GCM) 10K type strain sequencing project: providing services to taxonomists for standard genome sequencing and annotation.</title>
        <authorList>
            <consortium name="The Broad Institute Genomics Platform"/>
            <consortium name="The Broad Institute Genome Sequencing Center for Infectious Disease"/>
            <person name="Wu L."/>
            <person name="Ma J."/>
        </authorList>
    </citation>
    <scope>NUCLEOTIDE SEQUENCE [LARGE SCALE GENOMIC DNA]</scope>
    <source>
        <strain evidence="2">CECT 7184</strain>
    </source>
</reference>
<accession>A0ABT8CSM0</accession>
<sequence>MSSSQLKELKSLQEENTLKTYVCRFQFISPYSQRCYRKKLKPCERKNLVLEILSQERISITVACSIICFTRSMVYYTSCRNEQIIIEKLQELTDKYLTRGFDNYYGKIRS</sequence>
<keyword evidence="2" id="KW-1185">Reference proteome</keyword>
<organism evidence="1 2">
    <name type="scientific">Paenimyroides ceti</name>
    <dbReference type="NCBI Taxonomy" id="395087"/>
    <lineage>
        <taxon>Bacteria</taxon>
        <taxon>Pseudomonadati</taxon>
        <taxon>Bacteroidota</taxon>
        <taxon>Flavobacteriia</taxon>
        <taxon>Flavobacteriales</taxon>
        <taxon>Flavobacteriaceae</taxon>
        <taxon>Paenimyroides</taxon>
    </lineage>
</organism>
<comment type="caution">
    <text evidence="1">The sequence shown here is derived from an EMBL/GenBank/DDBJ whole genome shotgun (WGS) entry which is preliminary data.</text>
</comment>
<evidence type="ECO:0000313" key="2">
    <source>
        <dbReference type="Proteomes" id="UP001242368"/>
    </source>
</evidence>
<protein>
    <recommendedName>
        <fullName evidence="3">Transposase</fullName>
    </recommendedName>
</protein>
<dbReference type="Proteomes" id="UP001242368">
    <property type="component" value="Unassembled WGS sequence"/>
</dbReference>
<evidence type="ECO:0008006" key="3">
    <source>
        <dbReference type="Google" id="ProtNLM"/>
    </source>
</evidence>
<name>A0ABT8CSM0_9FLAO</name>
<gene>
    <name evidence="1" type="ORF">QW060_08815</name>
</gene>
<proteinExistence type="predicted"/>
<dbReference type="RefSeq" id="WP_290363259.1">
    <property type="nucleotide sequence ID" value="NZ_JAUFQU010000001.1"/>
</dbReference>
<evidence type="ECO:0000313" key="1">
    <source>
        <dbReference type="EMBL" id="MDN3707235.1"/>
    </source>
</evidence>